<evidence type="ECO:0000256" key="4">
    <source>
        <dbReference type="ARBA" id="ARBA00022842"/>
    </source>
</evidence>
<reference evidence="7 8" key="1">
    <citation type="journal article" date="2016" name="Mol. Biol. Evol.">
        <title>Comparative Genomics of Early-Diverging Mushroom-Forming Fungi Provides Insights into the Origins of Lignocellulose Decay Capabilities.</title>
        <authorList>
            <person name="Nagy L.G."/>
            <person name="Riley R."/>
            <person name="Tritt A."/>
            <person name="Adam C."/>
            <person name="Daum C."/>
            <person name="Floudas D."/>
            <person name="Sun H."/>
            <person name="Yadav J.S."/>
            <person name="Pangilinan J."/>
            <person name="Larsson K.H."/>
            <person name="Matsuura K."/>
            <person name="Barry K."/>
            <person name="Labutti K."/>
            <person name="Kuo R."/>
            <person name="Ohm R.A."/>
            <person name="Bhattacharya S.S."/>
            <person name="Shirouzu T."/>
            <person name="Yoshinaga Y."/>
            <person name="Martin F.M."/>
            <person name="Grigoriev I.V."/>
            <person name="Hibbett D.S."/>
        </authorList>
    </citation>
    <scope>NUCLEOTIDE SEQUENCE [LARGE SCALE GENOMIC DNA]</scope>
    <source>
        <strain evidence="7 8">HHB14362 ss-1</strain>
    </source>
</reference>
<accession>A0A165UIB5</accession>
<evidence type="ECO:0000256" key="3">
    <source>
        <dbReference type="ARBA" id="ARBA00022723"/>
    </source>
</evidence>
<sequence>MQAEYLQLRLPDLFAVCPFKGSTNPHYAEVRRESSDWVVKHSAVTGKQLQHILMGNVELLASYMYPLADRDRFRTCCDFINLLYAIDEISDVQSSEDARKTGFVCLNAMKDDKWDDGSALAKMSKEFRGRFLQLGSELCLRRLLKEFEDYTDAVVKEAAYRECNQIPDMETYVPLRRRGSAVFACFALIEYAMGEDLPDEVFEDPHFMSMYNAACDMVCWSNDIYSYKMESDRGIHCVNVVSVLMKEKNLSIQEASDHIGVYYKKLIDDFLQDKCNLPSWGPHVDKIVKCYVRGMEDSAIASLEFSFASKRYLGADRDEIRKTLILPLTKVL</sequence>
<dbReference type="GO" id="GO:0010333">
    <property type="term" value="F:terpene synthase activity"/>
    <property type="evidence" value="ECO:0007669"/>
    <property type="project" value="InterPro"/>
</dbReference>
<dbReference type="SFLD" id="SFLDG01020">
    <property type="entry name" value="Terpene_Cyclase_Like_2"/>
    <property type="match status" value="1"/>
</dbReference>
<comment type="cofactor">
    <cofactor evidence="1 6">
        <name>Mg(2+)</name>
        <dbReference type="ChEBI" id="CHEBI:18420"/>
    </cofactor>
</comment>
<comment type="similarity">
    <text evidence="2 6">Belongs to the terpene synthase family.</text>
</comment>
<keyword evidence="3 6" id="KW-0479">Metal-binding</keyword>
<protein>
    <recommendedName>
        <fullName evidence="6">Terpene synthase</fullName>
        <ecNumber evidence="6">4.2.3.-</ecNumber>
    </recommendedName>
</protein>
<dbReference type="GO" id="GO:0008299">
    <property type="term" value="P:isoprenoid biosynthetic process"/>
    <property type="evidence" value="ECO:0007669"/>
    <property type="project" value="UniProtKB-ARBA"/>
</dbReference>
<proteinExistence type="inferred from homology"/>
<keyword evidence="4 6" id="KW-0460">Magnesium</keyword>
<evidence type="ECO:0000256" key="5">
    <source>
        <dbReference type="ARBA" id="ARBA00023239"/>
    </source>
</evidence>
<keyword evidence="8" id="KW-1185">Reference proteome</keyword>
<evidence type="ECO:0000256" key="2">
    <source>
        <dbReference type="ARBA" id="ARBA00006333"/>
    </source>
</evidence>
<dbReference type="GO" id="GO:0046872">
    <property type="term" value="F:metal ion binding"/>
    <property type="evidence" value="ECO:0007669"/>
    <property type="project" value="UniProtKB-KW"/>
</dbReference>
<dbReference type="AlphaFoldDB" id="A0A165UIB5"/>
<dbReference type="SFLD" id="SFLDS00005">
    <property type="entry name" value="Isoprenoid_Synthase_Type_I"/>
    <property type="match status" value="1"/>
</dbReference>
<dbReference type="EC" id="4.2.3.-" evidence="6"/>
<dbReference type="InParanoid" id="A0A165UIB5"/>
<dbReference type="SUPFAM" id="SSF48576">
    <property type="entry name" value="Terpenoid synthases"/>
    <property type="match status" value="1"/>
</dbReference>
<dbReference type="Pfam" id="PF19086">
    <property type="entry name" value="Terpene_syn_C_2"/>
    <property type="match status" value="1"/>
</dbReference>
<evidence type="ECO:0000256" key="1">
    <source>
        <dbReference type="ARBA" id="ARBA00001946"/>
    </source>
</evidence>
<gene>
    <name evidence="7" type="ORF">NEOLEDRAFT_1129527</name>
</gene>
<keyword evidence="5 6" id="KW-0456">Lyase</keyword>
<organism evidence="7 8">
    <name type="scientific">Neolentinus lepideus HHB14362 ss-1</name>
    <dbReference type="NCBI Taxonomy" id="1314782"/>
    <lineage>
        <taxon>Eukaryota</taxon>
        <taxon>Fungi</taxon>
        <taxon>Dikarya</taxon>
        <taxon>Basidiomycota</taxon>
        <taxon>Agaricomycotina</taxon>
        <taxon>Agaricomycetes</taxon>
        <taxon>Gloeophyllales</taxon>
        <taxon>Gloeophyllaceae</taxon>
        <taxon>Neolentinus</taxon>
    </lineage>
</organism>
<dbReference type="InterPro" id="IPR008949">
    <property type="entry name" value="Isoprenoid_synthase_dom_sf"/>
</dbReference>
<dbReference type="Gene3D" id="1.10.600.10">
    <property type="entry name" value="Farnesyl Diphosphate Synthase"/>
    <property type="match status" value="1"/>
</dbReference>
<name>A0A165UIB5_9AGAM</name>
<evidence type="ECO:0000256" key="6">
    <source>
        <dbReference type="RuleBase" id="RU366034"/>
    </source>
</evidence>
<evidence type="ECO:0000313" key="8">
    <source>
        <dbReference type="Proteomes" id="UP000076761"/>
    </source>
</evidence>
<dbReference type="Proteomes" id="UP000076761">
    <property type="component" value="Unassembled WGS sequence"/>
</dbReference>
<dbReference type="PANTHER" id="PTHR35201:SF4">
    <property type="entry name" value="BETA-PINACENE SYNTHASE-RELATED"/>
    <property type="match status" value="1"/>
</dbReference>
<dbReference type="PANTHER" id="PTHR35201">
    <property type="entry name" value="TERPENE SYNTHASE"/>
    <property type="match status" value="1"/>
</dbReference>
<dbReference type="EMBL" id="KV425558">
    <property type="protein sequence ID" value="KZT28204.1"/>
    <property type="molecule type" value="Genomic_DNA"/>
</dbReference>
<evidence type="ECO:0000313" key="7">
    <source>
        <dbReference type="EMBL" id="KZT28204.1"/>
    </source>
</evidence>
<dbReference type="OrthoDB" id="6486656at2759"/>
<dbReference type="InterPro" id="IPR034686">
    <property type="entry name" value="Terpene_cyclase-like_2"/>
</dbReference>